<dbReference type="PROSITE" id="PS51257">
    <property type="entry name" value="PROKAR_LIPOPROTEIN"/>
    <property type="match status" value="1"/>
</dbReference>
<dbReference type="GO" id="GO:0030655">
    <property type="term" value="P:beta-lactam antibiotic catabolic process"/>
    <property type="evidence" value="ECO:0007669"/>
    <property type="project" value="InterPro"/>
</dbReference>
<evidence type="ECO:0000313" key="2">
    <source>
        <dbReference type="EMBL" id="RUS94651.1"/>
    </source>
</evidence>
<dbReference type="AlphaFoldDB" id="A0A433ULB3"/>
<name>A0A433ULB3_9CYAN</name>
<dbReference type="Proteomes" id="UP000271624">
    <property type="component" value="Unassembled WGS sequence"/>
</dbReference>
<reference evidence="2" key="1">
    <citation type="submission" date="2018-12" db="EMBL/GenBank/DDBJ databases">
        <authorList>
            <person name="Will S."/>
            <person name="Neumann-Schaal M."/>
            <person name="Henke P."/>
        </authorList>
    </citation>
    <scope>NUCLEOTIDE SEQUENCE</scope>
    <source>
        <strain evidence="2">PCC 7102</strain>
    </source>
</reference>
<dbReference type="SUPFAM" id="SSF56601">
    <property type="entry name" value="beta-lactamase/transpeptidase-like"/>
    <property type="match status" value="1"/>
</dbReference>
<evidence type="ECO:0000313" key="3">
    <source>
        <dbReference type="Proteomes" id="UP000271624"/>
    </source>
</evidence>
<dbReference type="InterPro" id="IPR000871">
    <property type="entry name" value="Beta-lactam_class-A"/>
</dbReference>
<sequence>MKRFISTLLLLIIYGCNNSQTSENQAKQNLSNCSNKSTVPLESQDAKPVALGEQTVLETGIVNQSKFVGYTFQGKAGERLNYQTNQDICVLVFTPGRQLLYDPILPTTGRYTIQVAAVKGSTTFELKMSLGNAKAFSFQPTQQNVKLAYNVTTSPTFQHSQKLQGIINELLNLAAAKGMPQNALSITLINVNTGEFADYQQEQLRYPASVAKLFWMTLLYGELQKGILQDEQAFTGDLEKMLVKSDNEAASRIIDQITETTSGSKLVGKDLQTWLSKRYQMNSFFEQAGYGMIDISQKTFPIPSEKLYEPKGRDLQMRGDLQKPIRNKITTQQVARLMYEIVKEQAVSPEYSKKMAGWLSKDLNLEIWQKLDPNAGEFNPVRTFFGESLPKDVYFLSKAGWTSSTRQEVAFIKTNNGKNAYILAIFAEDKTYAKDGNIFPKMSRLVFDRMVNGGEIASAKSASFPEQSNQSLGWIRIGAVDKGASNTLVGEPLVSTAIPISISSPTVPPVGKQVTLSVAANLRKTPPQPPKYELIDKIGISQPGQKIVIRKLEAFIDPNTNPAYKTVWAEVGSP</sequence>
<keyword evidence="3" id="KW-1185">Reference proteome</keyword>
<dbReference type="OrthoDB" id="440093at2"/>
<dbReference type="Pfam" id="PF13354">
    <property type="entry name" value="Beta-lactamase2"/>
    <property type="match status" value="1"/>
</dbReference>
<proteinExistence type="predicted"/>
<dbReference type="EMBL" id="RSCL01000047">
    <property type="protein sequence ID" value="RUS94651.1"/>
    <property type="molecule type" value="Genomic_DNA"/>
</dbReference>
<feature type="domain" description="Beta-lactamase class A catalytic" evidence="1">
    <location>
        <begin position="186"/>
        <end position="426"/>
    </location>
</feature>
<comment type="caution">
    <text evidence="2">The sequence shown here is derived from an EMBL/GenBank/DDBJ whole genome shotgun (WGS) entry which is preliminary data.</text>
</comment>
<dbReference type="GO" id="GO:0046677">
    <property type="term" value="P:response to antibiotic"/>
    <property type="evidence" value="ECO:0007669"/>
    <property type="project" value="InterPro"/>
</dbReference>
<dbReference type="RefSeq" id="WP_158633007.1">
    <property type="nucleotide sequence ID" value="NZ_RSCL01000047.1"/>
</dbReference>
<dbReference type="PANTHER" id="PTHR35333">
    <property type="entry name" value="BETA-LACTAMASE"/>
    <property type="match status" value="1"/>
</dbReference>
<accession>A0A433ULB3</accession>
<organism evidence="2 3">
    <name type="scientific">Dulcicalothrix desertica PCC 7102</name>
    <dbReference type="NCBI Taxonomy" id="232991"/>
    <lineage>
        <taxon>Bacteria</taxon>
        <taxon>Bacillati</taxon>
        <taxon>Cyanobacteriota</taxon>
        <taxon>Cyanophyceae</taxon>
        <taxon>Nostocales</taxon>
        <taxon>Calotrichaceae</taxon>
        <taxon>Dulcicalothrix</taxon>
    </lineage>
</organism>
<gene>
    <name evidence="2" type="ORF">DSM106972_092880</name>
</gene>
<dbReference type="InterPro" id="IPR045155">
    <property type="entry name" value="Beta-lactam_cat"/>
</dbReference>
<evidence type="ECO:0000259" key="1">
    <source>
        <dbReference type="Pfam" id="PF13354"/>
    </source>
</evidence>
<dbReference type="InterPro" id="IPR012338">
    <property type="entry name" value="Beta-lactam/transpept-like"/>
</dbReference>
<protein>
    <recommendedName>
        <fullName evidence="1">Beta-lactamase class A catalytic domain-containing protein</fullName>
    </recommendedName>
</protein>
<dbReference type="GO" id="GO:0008800">
    <property type="term" value="F:beta-lactamase activity"/>
    <property type="evidence" value="ECO:0007669"/>
    <property type="project" value="InterPro"/>
</dbReference>
<dbReference type="Gene3D" id="3.40.710.10">
    <property type="entry name" value="DD-peptidase/beta-lactamase superfamily"/>
    <property type="match status" value="1"/>
</dbReference>
<reference evidence="2" key="2">
    <citation type="journal article" date="2019" name="Genome Biol. Evol.">
        <title>Day and night: Metabolic profiles and evolutionary relationships of six axenic non-marine cyanobacteria.</title>
        <authorList>
            <person name="Will S.E."/>
            <person name="Henke P."/>
            <person name="Boedeker C."/>
            <person name="Huang S."/>
            <person name="Brinkmann H."/>
            <person name="Rohde M."/>
            <person name="Jarek M."/>
            <person name="Friedl T."/>
            <person name="Seufert S."/>
            <person name="Schumacher M."/>
            <person name="Overmann J."/>
            <person name="Neumann-Schaal M."/>
            <person name="Petersen J."/>
        </authorList>
    </citation>
    <scope>NUCLEOTIDE SEQUENCE [LARGE SCALE GENOMIC DNA]</scope>
    <source>
        <strain evidence="2">PCC 7102</strain>
    </source>
</reference>
<dbReference type="PANTHER" id="PTHR35333:SF3">
    <property type="entry name" value="BETA-LACTAMASE-TYPE TRANSPEPTIDASE FOLD CONTAINING PROTEIN"/>
    <property type="match status" value="1"/>
</dbReference>